<sequence length="60" mass="6700">METEAGRDDQAPKEQEDRNDTTPDASELSDRAAESVGRRYDATKETHHEPLPGDERSDEG</sequence>
<organism evidence="2 3">
    <name type="scientific">Actinoallomurus iriomotensis</name>
    <dbReference type="NCBI Taxonomy" id="478107"/>
    <lineage>
        <taxon>Bacteria</taxon>
        <taxon>Bacillati</taxon>
        <taxon>Actinomycetota</taxon>
        <taxon>Actinomycetes</taxon>
        <taxon>Streptosporangiales</taxon>
        <taxon>Thermomonosporaceae</taxon>
        <taxon>Actinoallomurus</taxon>
    </lineage>
</organism>
<feature type="compositionally biased region" description="Basic and acidic residues" evidence="1">
    <location>
        <begin position="28"/>
        <end position="60"/>
    </location>
</feature>
<dbReference type="EMBL" id="BSTJ01000008">
    <property type="protein sequence ID" value="GLY77811.1"/>
    <property type="molecule type" value="Genomic_DNA"/>
</dbReference>
<protein>
    <submittedName>
        <fullName evidence="2">Uncharacterized protein</fullName>
    </submittedName>
</protein>
<dbReference type="AlphaFoldDB" id="A0A9W6VTM7"/>
<accession>A0A9W6VTM7</accession>
<evidence type="ECO:0000313" key="2">
    <source>
        <dbReference type="EMBL" id="GLY77811.1"/>
    </source>
</evidence>
<evidence type="ECO:0000256" key="1">
    <source>
        <dbReference type="SAM" id="MobiDB-lite"/>
    </source>
</evidence>
<name>A0A9W6VTM7_9ACTN</name>
<gene>
    <name evidence="2" type="ORF">Airi01_060780</name>
</gene>
<proteinExistence type="predicted"/>
<dbReference type="Proteomes" id="UP001165135">
    <property type="component" value="Unassembled WGS sequence"/>
</dbReference>
<evidence type="ECO:0000313" key="3">
    <source>
        <dbReference type="Proteomes" id="UP001165135"/>
    </source>
</evidence>
<comment type="caution">
    <text evidence="2">The sequence shown here is derived from an EMBL/GenBank/DDBJ whole genome shotgun (WGS) entry which is preliminary data.</text>
</comment>
<feature type="region of interest" description="Disordered" evidence="1">
    <location>
        <begin position="1"/>
        <end position="60"/>
    </location>
</feature>
<reference evidence="2" key="1">
    <citation type="submission" date="2023-03" db="EMBL/GenBank/DDBJ databases">
        <title>Actinoallomurus iriomotensis NBRC 103681.</title>
        <authorList>
            <person name="Ichikawa N."/>
            <person name="Sato H."/>
            <person name="Tonouchi N."/>
        </authorList>
    </citation>
    <scope>NUCLEOTIDE SEQUENCE</scope>
    <source>
        <strain evidence="2">NBRC 103681</strain>
    </source>
</reference>
<feature type="compositionally biased region" description="Basic and acidic residues" evidence="1">
    <location>
        <begin position="1"/>
        <end position="21"/>
    </location>
</feature>
<dbReference type="RefSeq" id="WP_285627888.1">
    <property type="nucleotide sequence ID" value="NZ_BSTJ01000008.1"/>
</dbReference>